<evidence type="ECO:0000313" key="1">
    <source>
        <dbReference type="EMBL" id="NIJ02617.1"/>
    </source>
</evidence>
<name>A0ABX0TJ84_9MICC</name>
<keyword evidence="1" id="KW-0238">DNA-binding</keyword>
<organism evidence="1 2">
    <name type="scientific">Paenarthrobacter ilicis</name>
    <dbReference type="NCBI Taxonomy" id="43665"/>
    <lineage>
        <taxon>Bacteria</taxon>
        <taxon>Bacillati</taxon>
        <taxon>Actinomycetota</taxon>
        <taxon>Actinomycetes</taxon>
        <taxon>Micrococcales</taxon>
        <taxon>Micrococcaceae</taxon>
        <taxon>Paenarthrobacter</taxon>
    </lineage>
</organism>
<dbReference type="InterPro" id="IPR036388">
    <property type="entry name" value="WH-like_DNA-bd_sf"/>
</dbReference>
<evidence type="ECO:0000313" key="2">
    <source>
        <dbReference type="Proteomes" id="UP000802392"/>
    </source>
</evidence>
<dbReference type="Gene3D" id="1.10.10.10">
    <property type="entry name" value="Winged helix-like DNA-binding domain superfamily/Winged helix DNA-binding domain"/>
    <property type="match status" value="1"/>
</dbReference>
<reference evidence="1 2" key="1">
    <citation type="submission" date="2020-03" db="EMBL/GenBank/DDBJ databases">
        <title>Genomic Encyclopedia of Type Strains, Phase III (KMG-III): the genomes of soil and plant-associated and newly described type strains.</title>
        <authorList>
            <person name="Whitman W."/>
        </authorList>
    </citation>
    <scope>NUCLEOTIDE SEQUENCE [LARGE SCALE GENOMIC DNA]</scope>
    <source>
        <strain evidence="1 2">CECT 4207</strain>
    </source>
</reference>
<gene>
    <name evidence="1" type="ORF">FHR86_002961</name>
</gene>
<proteinExistence type="predicted"/>
<dbReference type="RefSeq" id="WP_167268018.1">
    <property type="nucleotide sequence ID" value="NZ_BAAAVO010000009.1"/>
</dbReference>
<protein>
    <submittedName>
        <fullName evidence="1">DNA-binding CsgD family transcriptional regulator</fullName>
    </submittedName>
</protein>
<accession>A0ABX0TJ84</accession>
<dbReference type="InterPro" id="IPR016032">
    <property type="entry name" value="Sig_transdc_resp-reg_C-effctor"/>
</dbReference>
<dbReference type="Proteomes" id="UP000802392">
    <property type="component" value="Unassembled WGS sequence"/>
</dbReference>
<dbReference type="SUPFAM" id="SSF46894">
    <property type="entry name" value="C-terminal effector domain of the bipartite response regulators"/>
    <property type="match status" value="1"/>
</dbReference>
<keyword evidence="2" id="KW-1185">Reference proteome</keyword>
<dbReference type="EMBL" id="JAAOZD010000006">
    <property type="protein sequence ID" value="NIJ02617.1"/>
    <property type="molecule type" value="Genomic_DNA"/>
</dbReference>
<comment type="caution">
    <text evidence="1">The sequence shown here is derived from an EMBL/GenBank/DDBJ whole genome shotgun (WGS) entry which is preliminary data.</text>
</comment>
<sequence length="228" mass="24836">MPALRATLPSPLGDEPLVDFIHRNPVLAHAVAWEWQKDDVSTRPGDIHTSWSSFSQRDPEETAQWVALDAFADDLVPLPLKVRTIFAHGKRCIVLGKLNAAQHAALSAEGAVAVLEEDLTAAEIPRRIERVVTSTPERPRQGKGVGTALTDREIQILELYARRRALTASTLAAALGLHTTTVRGHLARGRKKLAAAGLRCGSRGELALALQEIGYSHTDAQWSAIGRW</sequence>
<dbReference type="GO" id="GO:0003677">
    <property type="term" value="F:DNA binding"/>
    <property type="evidence" value="ECO:0007669"/>
    <property type="project" value="UniProtKB-KW"/>
</dbReference>